<accession>A0AA36EKW5</accession>
<protein>
    <submittedName>
        <fullName evidence="1">Uncharacterized protein</fullName>
    </submittedName>
</protein>
<dbReference type="Proteomes" id="UP001177003">
    <property type="component" value="Chromosome 8"/>
</dbReference>
<sequence length="170" mass="19669">MDFTVLGSHDFSDIRWERFGSNDRRKEKKGWRIDCSVIRGQTQKVSQFMNTIPTIATLSKVFMPPPYLNLLDFNPGRYNHHGCNFESEMGKGLQRHQVGTIWQQGSTEGKEMLEDRLFATCLNGSQFRPLIPLLEAMPKELGASLHDMLNLITVKYIEHIEKKHMEPEEC</sequence>
<gene>
    <name evidence="1" type="ORF">LSALG_LOCUS38333</name>
</gene>
<organism evidence="1 2">
    <name type="scientific">Lactuca saligna</name>
    <name type="common">Willowleaf lettuce</name>
    <dbReference type="NCBI Taxonomy" id="75948"/>
    <lineage>
        <taxon>Eukaryota</taxon>
        <taxon>Viridiplantae</taxon>
        <taxon>Streptophyta</taxon>
        <taxon>Embryophyta</taxon>
        <taxon>Tracheophyta</taxon>
        <taxon>Spermatophyta</taxon>
        <taxon>Magnoliopsida</taxon>
        <taxon>eudicotyledons</taxon>
        <taxon>Gunneridae</taxon>
        <taxon>Pentapetalae</taxon>
        <taxon>asterids</taxon>
        <taxon>campanulids</taxon>
        <taxon>Asterales</taxon>
        <taxon>Asteraceae</taxon>
        <taxon>Cichorioideae</taxon>
        <taxon>Cichorieae</taxon>
        <taxon>Lactucinae</taxon>
        <taxon>Lactuca</taxon>
    </lineage>
</organism>
<dbReference type="AlphaFoldDB" id="A0AA36EKW5"/>
<evidence type="ECO:0000313" key="1">
    <source>
        <dbReference type="EMBL" id="CAI9299638.1"/>
    </source>
</evidence>
<reference evidence="1" key="1">
    <citation type="submission" date="2023-04" db="EMBL/GenBank/DDBJ databases">
        <authorList>
            <person name="Vijverberg K."/>
            <person name="Xiong W."/>
            <person name="Schranz E."/>
        </authorList>
    </citation>
    <scope>NUCLEOTIDE SEQUENCE</scope>
</reference>
<keyword evidence="2" id="KW-1185">Reference proteome</keyword>
<dbReference type="EMBL" id="OX465084">
    <property type="protein sequence ID" value="CAI9299638.1"/>
    <property type="molecule type" value="Genomic_DNA"/>
</dbReference>
<proteinExistence type="predicted"/>
<name>A0AA36EKW5_LACSI</name>
<evidence type="ECO:0000313" key="2">
    <source>
        <dbReference type="Proteomes" id="UP001177003"/>
    </source>
</evidence>